<dbReference type="AlphaFoldDB" id="A0A7W6E7E5"/>
<protein>
    <submittedName>
        <fullName evidence="1">Uncharacterized protein</fullName>
    </submittedName>
</protein>
<name>A0A7W6E7E5_9RHOB</name>
<reference evidence="1 2" key="1">
    <citation type="submission" date="2020-08" db="EMBL/GenBank/DDBJ databases">
        <title>Genomic Encyclopedia of Type Strains, Phase IV (KMG-IV): sequencing the most valuable type-strain genomes for metagenomic binning, comparative biology and taxonomic classification.</title>
        <authorList>
            <person name="Goeker M."/>
        </authorList>
    </citation>
    <scope>NUCLEOTIDE SEQUENCE [LARGE SCALE GENOMIC DNA]</scope>
    <source>
        <strain evidence="1 2">DSM 102234</strain>
    </source>
</reference>
<evidence type="ECO:0000313" key="1">
    <source>
        <dbReference type="EMBL" id="MBB3996100.1"/>
    </source>
</evidence>
<organism evidence="1 2">
    <name type="scientific">Sulfitobacter undariae</name>
    <dbReference type="NCBI Taxonomy" id="1563671"/>
    <lineage>
        <taxon>Bacteria</taxon>
        <taxon>Pseudomonadati</taxon>
        <taxon>Pseudomonadota</taxon>
        <taxon>Alphaproteobacteria</taxon>
        <taxon>Rhodobacterales</taxon>
        <taxon>Roseobacteraceae</taxon>
        <taxon>Sulfitobacter</taxon>
    </lineage>
</organism>
<keyword evidence="2" id="KW-1185">Reference proteome</keyword>
<dbReference type="Proteomes" id="UP000530268">
    <property type="component" value="Unassembled WGS sequence"/>
</dbReference>
<comment type="caution">
    <text evidence="1">The sequence shown here is derived from an EMBL/GenBank/DDBJ whole genome shotgun (WGS) entry which is preliminary data.</text>
</comment>
<gene>
    <name evidence="1" type="ORF">GGR95_003768</name>
</gene>
<evidence type="ECO:0000313" key="2">
    <source>
        <dbReference type="Proteomes" id="UP000530268"/>
    </source>
</evidence>
<dbReference type="RefSeq" id="WP_184568334.1">
    <property type="nucleotide sequence ID" value="NZ_JACIEI010000027.1"/>
</dbReference>
<sequence>MQTLHLRFRDLRAILLGEPPSRWPTPSLRAAATWKGALPLPNLPRPTLAVGAHPFGGETLPRSLSENAASPSHQRLDRCPTLGAGLTMVSPFREPCVVGPVGANTSRVCWAQTAKNNPHPAAHHKAGQVVDCSLQDRVAVVQWTASNGLSFPLRPQRCGARACGEKTADLTANVVALAGVSSGASSRCLRLCSVVR</sequence>
<proteinExistence type="predicted"/>
<accession>A0A7W6E7E5</accession>
<dbReference type="EMBL" id="JACIEI010000027">
    <property type="protein sequence ID" value="MBB3996100.1"/>
    <property type="molecule type" value="Genomic_DNA"/>
</dbReference>